<accession>A0A6J4MPX0</accession>
<protein>
    <submittedName>
        <fullName evidence="1">Uncharacterized protein</fullName>
    </submittedName>
</protein>
<evidence type="ECO:0000313" key="1">
    <source>
        <dbReference type="EMBL" id="CAA9363921.1"/>
    </source>
</evidence>
<reference evidence="1" key="1">
    <citation type="submission" date="2020-02" db="EMBL/GenBank/DDBJ databases">
        <authorList>
            <person name="Meier V. D."/>
        </authorList>
    </citation>
    <scope>NUCLEOTIDE SEQUENCE</scope>
    <source>
        <strain evidence="1">AVDCRST_MAG68</strain>
    </source>
</reference>
<dbReference type="PROSITE" id="PS51257">
    <property type="entry name" value="PROKAR_LIPOPROTEIN"/>
    <property type="match status" value="1"/>
</dbReference>
<proteinExistence type="predicted"/>
<dbReference type="EMBL" id="CADCTW010000215">
    <property type="protein sequence ID" value="CAA9363921.1"/>
    <property type="molecule type" value="Genomic_DNA"/>
</dbReference>
<gene>
    <name evidence="1" type="ORF">AVDCRST_MAG68-4698</name>
</gene>
<name>A0A6J4MPX0_9BACT</name>
<organism evidence="1">
    <name type="scientific">uncultured Gemmatimonadota bacterium</name>
    <dbReference type="NCBI Taxonomy" id="203437"/>
    <lineage>
        <taxon>Bacteria</taxon>
        <taxon>Pseudomonadati</taxon>
        <taxon>Gemmatimonadota</taxon>
        <taxon>environmental samples</taxon>
    </lineage>
</organism>
<sequence length="399" mass="43626">MRKPVAFLALTLVTTACHKPIYTPSGPTPPKAPPAVSPQIPAQGASFRNLTHPDVSPFWGRVKSDEENASTSLLAKFGLNWVPVVTVPDSQLTVDSRVDKRTACGKLRIANLFIGKQPTAEMDWNLLIVPTDTQLVSLEVLSRSAKRVKHVRANLSRFFDQSGKYLEPKFWHHDAEGRTEIEAEVTPPRALLESPSNPLRCAHCDLRTDGRAAAQTIPLASPPQEICTYGAWVQESIHGFRPEIHPAEAIFWRGADGVWNLLMLQDASYRFDASDPRRWKTVFGPAGSPSNTVPGEHWVQEAMVGEFVVPVDATFPSSPRVEVVGQQGLEAIGSGGYPSSTLAPGAVPVAVSDQRVQASLVQHGTSQRFLVVRAQIRGAPTTRPLRNDGAYLHLRIPAR</sequence>
<dbReference type="AlphaFoldDB" id="A0A6J4MPX0"/>